<accession>A0ABZ0IJ69</accession>
<dbReference type="Proteomes" id="UP001302349">
    <property type="component" value="Chromosome"/>
</dbReference>
<evidence type="ECO:0000313" key="2">
    <source>
        <dbReference type="Proteomes" id="UP001302349"/>
    </source>
</evidence>
<organism evidence="1 2">
    <name type="scientific">Imperialibacter roseus</name>
    <dbReference type="NCBI Taxonomy" id="1324217"/>
    <lineage>
        <taxon>Bacteria</taxon>
        <taxon>Pseudomonadati</taxon>
        <taxon>Bacteroidota</taxon>
        <taxon>Cytophagia</taxon>
        <taxon>Cytophagales</taxon>
        <taxon>Flammeovirgaceae</taxon>
        <taxon>Imperialibacter</taxon>
    </lineage>
</organism>
<keyword evidence="2" id="KW-1185">Reference proteome</keyword>
<dbReference type="RefSeq" id="WP_317487016.1">
    <property type="nucleotide sequence ID" value="NZ_CP136051.1"/>
</dbReference>
<name>A0ABZ0IJ69_9BACT</name>
<gene>
    <name evidence="1" type="ORF">RT717_14055</name>
</gene>
<evidence type="ECO:0000313" key="1">
    <source>
        <dbReference type="EMBL" id="WOK04199.1"/>
    </source>
</evidence>
<proteinExistence type="predicted"/>
<dbReference type="EMBL" id="CP136051">
    <property type="protein sequence ID" value="WOK04199.1"/>
    <property type="molecule type" value="Genomic_DNA"/>
</dbReference>
<protein>
    <submittedName>
        <fullName evidence="1">Uncharacterized protein</fullName>
    </submittedName>
</protein>
<reference evidence="1 2" key="1">
    <citation type="journal article" date="2023" name="Microbiol. Resour. Announc.">
        <title>Complete Genome Sequence of Imperialibacter roseus strain P4T.</title>
        <authorList>
            <person name="Tizabi D.R."/>
            <person name="Bachvaroff T."/>
            <person name="Hill R.T."/>
        </authorList>
    </citation>
    <scope>NUCLEOTIDE SEQUENCE [LARGE SCALE GENOMIC DNA]</scope>
    <source>
        <strain evidence="1 2">P4T</strain>
    </source>
</reference>
<sequence>MIENKFAEGTTVYALAQPNEKLIVKRYIKRIYYCTTPAHPDQKELALFEREITDVADPAAG</sequence>